<dbReference type="AlphaFoldDB" id="A0A9W8MI34"/>
<evidence type="ECO:0000256" key="1">
    <source>
        <dbReference type="SAM" id="MobiDB-lite"/>
    </source>
</evidence>
<feature type="region of interest" description="Disordered" evidence="1">
    <location>
        <begin position="1"/>
        <end position="42"/>
    </location>
</feature>
<dbReference type="Proteomes" id="UP001140091">
    <property type="component" value="Unassembled WGS sequence"/>
</dbReference>
<proteinExistence type="predicted"/>
<gene>
    <name evidence="2" type="ORF">H1R20_g6388</name>
</gene>
<dbReference type="Pfam" id="PF18758">
    <property type="entry name" value="KDZ"/>
    <property type="match status" value="1"/>
</dbReference>
<feature type="non-terminal residue" evidence="2">
    <location>
        <position position="208"/>
    </location>
</feature>
<organism evidence="2 3">
    <name type="scientific">Candolleomyces eurysporus</name>
    <dbReference type="NCBI Taxonomy" id="2828524"/>
    <lineage>
        <taxon>Eukaryota</taxon>
        <taxon>Fungi</taxon>
        <taxon>Dikarya</taxon>
        <taxon>Basidiomycota</taxon>
        <taxon>Agaricomycotina</taxon>
        <taxon>Agaricomycetes</taxon>
        <taxon>Agaricomycetidae</taxon>
        <taxon>Agaricales</taxon>
        <taxon>Agaricineae</taxon>
        <taxon>Psathyrellaceae</taxon>
        <taxon>Candolleomyces</taxon>
    </lineage>
</organism>
<reference evidence="2" key="1">
    <citation type="submission" date="2022-06" db="EMBL/GenBank/DDBJ databases">
        <title>Genome Sequence of Candolleomyces eurysporus.</title>
        <authorList>
            <person name="Buettner E."/>
        </authorList>
    </citation>
    <scope>NUCLEOTIDE SEQUENCE</scope>
    <source>
        <strain evidence="2">VTCC 930004</strain>
    </source>
</reference>
<dbReference type="OrthoDB" id="2505969at2759"/>
<dbReference type="EMBL" id="JANBPK010000823">
    <property type="protein sequence ID" value="KAJ2930712.1"/>
    <property type="molecule type" value="Genomic_DNA"/>
</dbReference>
<protein>
    <submittedName>
        <fullName evidence="2">Uncharacterized protein</fullName>
    </submittedName>
</protein>
<keyword evidence="3" id="KW-1185">Reference proteome</keyword>
<accession>A0A9W8MI34</accession>
<evidence type="ECO:0000313" key="3">
    <source>
        <dbReference type="Proteomes" id="UP001140091"/>
    </source>
</evidence>
<evidence type="ECO:0000313" key="2">
    <source>
        <dbReference type="EMBL" id="KAJ2930712.1"/>
    </source>
</evidence>
<dbReference type="InterPro" id="IPR040521">
    <property type="entry name" value="KDZ"/>
</dbReference>
<comment type="caution">
    <text evidence="2">The sequence shown here is derived from an EMBL/GenBank/DDBJ whole genome shotgun (WGS) entry which is preliminary data.</text>
</comment>
<name>A0A9W8MI34_9AGAR</name>
<feature type="compositionally biased region" description="Acidic residues" evidence="1">
    <location>
        <begin position="30"/>
        <end position="42"/>
    </location>
</feature>
<sequence length="208" mass="23661">MDGNDSQKQMKDKGMAEVDVWAAEPTDSQLNEDEPVTMDDSTVEDTVKECVKNWKVAQSDTWKKTVGIFDETGWFASACRHGIILWVTDMIQSGEQRQLYLELYLKQADTNKYLQLGKMLLGNYRQAHQIIQEEGSKLNKVLAVKGITTADLDQWQSEQQEYFDSNLGKEPNSEGSLHRTAYVELLMEYAEAREKSEAKGLVFPSNIP</sequence>